<organism evidence="1 2">
    <name type="scientific">Ambrosiozyma monospora</name>
    <name type="common">Yeast</name>
    <name type="synonym">Endomycopsis monosporus</name>
    <dbReference type="NCBI Taxonomy" id="43982"/>
    <lineage>
        <taxon>Eukaryota</taxon>
        <taxon>Fungi</taxon>
        <taxon>Dikarya</taxon>
        <taxon>Ascomycota</taxon>
        <taxon>Saccharomycotina</taxon>
        <taxon>Pichiomycetes</taxon>
        <taxon>Pichiales</taxon>
        <taxon>Pichiaceae</taxon>
        <taxon>Ambrosiozyma</taxon>
    </lineage>
</organism>
<dbReference type="Proteomes" id="UP001165064">
    <property type="component" value="Unassembled WGS sequence"/>
</dbReference>
<sequence>MPERAIDFNNRRATPFVKQKQDLVALRSAPPPPVGAPNNSSDDSLASNRTIRSNRGGPINALLNEDGIVRSSSLKRYLSVSRGQGAQGTIKRSDSVKRNDTIKRNGTIKRRGSTISRRKSKFDPFKENKITFDSIENSDGDESDDSDSDDGLFAKTPKAVSTVGSNTGTNISGSSGANGTTNTNSTADSNQTTSTVSGADSSLQPSVTSSSSKEGQLISSLRHANSTNDSGNSVNERYVDHQ</sequence>
<comment type="caution">
    <text evidence="1">The sequence shown here is derived from an EMBL/GenBank/DDBJ whole genome shotgun (WGS) entry which is preliminary data.</text>
</comment>
<accession>A0ACB5U3I0</accession>
<protein>
    <submittedName>
        <fullName evidence="1">Unnamed protein product</fullName>
    </submittedName>
</protein>
<dbReference type="EMBL" id="BSXS01011456">
    <property type="protein sequence ID" value="GMF00546.1"/>
    <property type="molecule type" value="Genomic_DNA"/>
</dbReference>
<name>A0ACB5U3I0_AMBMO</name>
<gene>
    <name evidence="1" type="ORF">Amon02_001103200</name>
</gene>
<evidence type="ECO:0000313" key="2">
    <source>
        <dbReference type="Proteomes" id="UP001165064"/>
    </source>
</evidence>
<reference evidence="1" key="1">
    <citation type="submission" date="2023-04" db="EMBL/GenBank/DDBJ databases">
        <title>Ambrosiozyma monospora NBRC 10751.</title>
        <authorList>
            <person name="Ichikawa N."/>
            <person name="Sato H."/>
            <person name="Tonouchi N."/>
        </authorList>
    </citation>
    <scope>NUCLEOTIDE SEQUENCE</scope>
    <source>
        <strain evidence="1">NBRC 10751</strain>
    </source>
</reference>
<evidence type="ECO:0000313" key="1">
    <source>
        <dbReference type="EMBL" id="GMF00546.1"/>
    </source>
</evidence>
<proteinExistence type="predicted"/>
<keyword evidence="2" id="KW-1185">Reference proteome</keyword>